<dbReference type="Proteomes" id="UP000251891">
    <property type="component" value="Unassembled WGS sequence"/>
</dbReference>
<dbReference type="InterPro" id="IPR011051">
    <property type="entry name" value="RmlC_Cupin_sf"/>
</dbReference>
<comment type="caution">
    <text evidence="1">The sequence shown here is derived from an EMBL/GenBank/DDBJ whole genome shotgun (WGS) entry which is preliminary data.</text>
</comment>
<dbReference type="Gene3D" id="2.60.120.10">
    <property type="entry name" value="Jelly Rolls"/>
    <property type="match status" value="1"/>
</dbReference>
<dbReference type="RefSeq" id="WP_111869262.1">
    <property type="nucleotide sequence ID" value="NZ_QLYX01000008.1"/>
</dbReference>
<evidence type="ECO:0008006" key="3">
    <source>
        <dbReference type="Google" id="ProtNLM"/>
    </source>
</evidence>
<dbReference type="InterPro" id="IPR014710">
    <property type="entry name" value="RmlC-like_jellyroll"/>
</dbReference>
<protein>
    <recommendedName>
        <fullName evidence="3">Cysteine dioxygenase</fullName>
    </recommendedName>
</protein>
<evidence type="ECO:0000313" key="1">
    <source>
        <dbReference type="EMBL" id="RAY13723.1"/>
    </source>
</evidence>
<organism evidence="1 2">
    <name type="scientific">Actinomadura craniellae</name>
    <dbReference type="NCBI Taxonomy" id="2231787"/>
    <lineage>
        <taxon>Bacteria</taxon>
        <taxon>Bacillati</taxon>
        <taxon>Actinomycetota</taxon>
        <taxon>Actinomycetes</taxon>
        <taxon>Streptosporangiales</taxon>
        <taxon>Thermomonosporaceae</taxon>
        <taxon>Actinomadura</taxon>
    </lineage>
</organism>
<accession>A0A365H659</accession>
<dbReference type="AlphaFoldDB" id="A0A365H659"/>
<sequence length="200" mass="21595">MKPDGALQTFIDDVESVLSTTDDEHEITQRVAERLSALLAGGYRLPPEVTQPSDEHHVNYPLHIAPDNGWSLAAVVWNAGQRTPVHGHETWGVAGIYSGSEHEFRYAKPTAAEPGRPLTPAGEHVWERGQVTVCCTTDDDVHAVAAVGDTPTVGIHVYGADIGTIERRSYDPATGAVRWFVSGWNTPAADSGHPQPSSDR</sequence>
<gene>
    <name evidence="1" type="ORF">DPM19_18855</name>
</gene>
<dbReference type="CDD" id="cd10548">
    <property type="entry name" value="cupin_CDO"/>
    <property type="match status" value="1"/>
</dbReference>
<dbReference type="EMBL" id="QLYX01000008">
    <property type="protein sequence ID" value="RAY13723.1"/>
    <property type="molecule type" value="Genomic_DNA"/>
</dbReference>
<name>A0A365H659_9ACTN</name>
<evidence type="ECO:0000313" key="2">
    <source>
        <dbReference type="Proteomes" id="UP000251891"/>
    </source>
</evidence>
<keyword evidence="2" id="KW-1185">Reference proteome</keyword>
<dbReference type="OrthoDB" id="7059163at2"/>
<dbReference type="SUPFAM" id="SSF51182">
    <property type="entry name" value="RmlC-like cupins"/>
    <property type="match status" value="1"/>
</dbReference>
<proteinExistence type="predicted"/>
<reference evidence="1 2" key="1">
    <citation type="submission" date="2018-06" db="EMBL/GenBank/DDBJ databases">
        <title>Actinomadura craniellae sp. nov. isolated from marine sponge Craniella sp.</title>
        <authorList>
            <person name="Li L."/>
            <person name="Xu Q.H."/>
            <person name="Lin H.W."/>
            <person name="Lu Y.H."/>
        </authorList>
    </citation>
    <scope>NUCLEOTIDE SEQUENCE [LARGE SCALE GENOMIC DNA]</scope>
    <source>
        <strain evidence="1 2">LHW63021</strain>
    </source>
</reference>